<comment type="caution">
    <text evidence="3">The sequence shown here is derived from an EMBL/GenBank/DDBJ whole genome shotgun (WGS) entry which is preliminary data.</text>
</comment>
<accession>A0AAW6UPM2</accession>
<evidence type="ECO:0000259" key="2">
    <source>
        <dbReference type="Pfam" id="PF07007"/>
    </source>
</evidence>
<feature type="domain" description="Lysozyme inhibitor LprI-like N-terminal" evidence="2">
    <location>
        <begin position="31"/>
        <end position="120"/>
    </location>
</feature>
<feature type="signal peptide" evidence="1">
    <location>
        <begin position="1"/>
        <end position="21"/>
    </location>
</feature>
<gene>
    <name evidence="3" type="ORF">QOR41_05105</name>
</gene>
<dbReference type="Pfam" id="PF07007">
    <property type="entry name" value="LprI"/>
    <property type="match status" value="1"/>
</dbReference>
<keyword evidence="1" id="KW-0732">Signal</keyword>
<dbReference type="Proteomes" id="UP001241935">
    <property type="component" value="Unassembled WGS sequence"/>
</dbReference>
<protein>
    <submittedName>
        <fullName evidence="3">Lysozyme inhibitor LprI family protein</fullName>
    </submittedName>
</protein>
<proteinExistence type="predicted"/>
<sequence length="125" mass="14597">MKNIIQLSILCCLGFSVNGWAMGYSKDYEPCMKSAQSQIKEIFVCQKDESKIQNKRVKQNYKKKLSITPSSEKQMVKKIQQNWLKQRDQVCGLEKNQFEQKNTTYKGCLLQLTMVRADMLEYGLK</sequence>
<reference evidence="3" key="1">
    <citation type="submission" date="2023-04" db="EMBL/GenBank/DDBJ databases">
        <title>The environmental microbiomes in feedlot watering bowls are a reservoir of florfenicol resistance for bovine respiratory disease pathogens.</title>
        <authorList>
            <person name="Kos D.W."/>
            <person name="Ruzzini A.C."/>
            <person name="Schreiner B."/>
            <person name="Jelinski M.D."/>
        </authorList>
    </citation>
    <scope>NUCLEOTIDE SEQUENCE</scope>
    <source>
        <strain evidence="3">WB3</strain>
    </source>
</reference>
<dbReference type="RefSeq" id="WP_131319963.1">
    <property type="nucleotide sequence ID" value="NZ_JABERE010000033.1"/>
</dbReference>
<dbReference type="InterPro" id="IPR009739">
    <property type="entry name" value="LprI-like_N"/>
</dbReference>
<organism evidence="3 4">
    <name type="scientific">Acinetobacter terrestris</name>
    <dbReference type="NCBI Taxonomy" id="2529843"/>
    <lineage>
        <taxon>Bacteria</taxon>
        <taxon>Pseudomonadati</taxon>
        <taxon>Pseudomonadota</taxon>
        <taxon>Gammaproteobacteria</taxon>
        <taxon>Moraxellales</taxon>
        <taxon>Moraxellaceae</taxon>
        <taxon>Acinetobacter</taxon>
        <taxon>Acinetobacter Taxon 24</taxon>
    </lineage>
</organism>
<dbReference type="EMBL" id="JASKNE010000001">
    <property type="protein sequence ID" value="MDK1683221.1"/>
    <property type="molecule type" value="Genomic_DNA"/>
</dbReference>
<name>A0AAW6UPM2_9GAMM</name>
<evidence type="ECO:0000313" key="3">
    <source>
        <dbReference type="EMBL" id="MDK1683221.1"/>
    </source>
</evidence>
<dbReference type="AlphaFoldDB" id="A0AAW6UPM2"/>
<dbReference type="Gene3D" id="1.20.1270.180">
    <property type="match status" value="1"/>
</dbReference>
<evidence type="ECO:0000256" key="1">
    <source>
        <dbReference type="SAM" id="SignalP"/>
    </source>
</evidence>
<evidence type="ECO:0000313" key="4">
    <source>
        <dbReference type="Proteomes" id="UP001241935"/>
    </source>
</evidence>
<feature type="chain" id="PRO_5043622262" evidence="1">
    <location>
        <begin position="22"/>
        <end position="125"/>
    </location>
</feature>